<sequence length="118" mass="13987">MLTRWFYERCMLSSKHIDPLTVKVEKKIDRRIVKAKGFQVYKYELGKIPCRHAIPAIYSRGVEVHRFTDGVYTTAMWRTAYAESINPIAVPEAEWNVPTELNLRRSYQQRQERVLVDQ</sequence>
<organism evidence="1 2">
    <name type="scientific">Brassica cretica</name>
    <name type="common">Mustard</name>
    <dbReference type="NCBI Taxonomy" id="69181"/>
    <lineage>
        <taxon>Eukaryota</taxon>
        <taxon>Viridiplantae</taxon>
        <taxon>Streptophyta</taxon>
        <taxon>Embryophyta</taxon>
        <taxon>Tracheophyta</taxon>
        <taxon>Spermatophyta</taxon>
        <taxon>Magnoliopsida</taxon>
        <taxon>eudicotyledons</taxon>
        <taxon>Gunneridae</taxon>
        <taxon>Pentapetalae</taxon>
        <taxon>rosids</taxon>
        <taxon>malvids</taxon>
        <taxon>Brassicales</taxon>
        <taxon>Brassicaceae</taxon>
        <taxon>Brassiceae</taxon>
        <taxon>Brassica</taxon>
    </lineage>
</organism>
<proteinExistence type="predicted"/>
<dbReference type="EMBL" id="QGKX02001521">
    <property type="protein sequence ID" value="KAF3513883.1"/>
    <property type="molecule type" value="Genomic_DNA"/>
</dbReference>
<gene>
    <name evidence="1" type="ORF">F2Q69_00007262</name>
</gene>
<evidence type="ECO:0000313" key="2">
    <source>
        <dbReference type="Proteomes" id="UP000712600"/>
    </source>
</evidence>
<reference evidence="1" key="1">
    <citation type="submission" date="2019-12" db="EMBL/GenBank/DDBJ databases">
        <title>Genome sequencing and annotation of Brassica cretica.</title>
        <authorList>
            <person name="Studholme D.J."/>
            <person name="Sarris P."/>
        </authorList>
    </citation>
    <scope>NUCLEOTIDE SEQUENCE</scope>
    <source>
        <strain evidence="1">PFS-109/04</strain>
        <tissue evidence="1">Leaf</tissue>
    </source>
</reference>
<comment type="caution">
    <text evidence="1">The sequence shown here is derived from an EMBL/GenBank/DDBJ whole genome shotgun (WGS) entry which is preliminary data.</text>
</comment>
<dbReference type="AlphaFoldDB" id="A0A8S9PME7"/>
<evidence type="ECO:0008006" key="3">
    <source>
        <dbReference type="Google" id="ProtNLM"/>
    </source>
</evidence>
<name>A0A8S9PME7_BRACR</name>
<accession>A0A8S9PME7</accession>
<dbReference type="Proteomes" id="UP000712600">
    <property type="component" value="Unassembled WGS sequence"/>
</dbReference>
<protein>
    <recommendedName>
        <fullName evidence="3">Zinc finger PMZ-type domain-containing protein</fullName>
    </recommendedName>
</protein>
<evidence type="ECO:0000313" key="1">
    <source>
        <dbReference type="EMBL" id="KAF3513883.1"/>
    </source>
</evidence>